<dbReference type="SUPFAM" id="SSF48371">
    <property type="entry name" value="ARM repeat"/>
    <property type="match status" value="1"/>
</dbReference>
<dbReference type="Proteomes" id="UP000032683">
    <property type="component" value="Unassembled WGS sequence"/>
</dbReference>
<organism evidence="1 2">
    <name type="scientific">Komagataeibacter xylinus NBRC 13693</name>
    <dbReference type="NCBI Taxonomy" id="1234668"/>
    <lineage>
        <taxon>Bacteria</taxon>
        <taxon>Pseudomonadati</taxon>
        <taxon>Pseudomonadota</taxon>
        <taxon>Alphaproteobacteria</taxon>
        <taxon>Acetobacterales</taxon>
        <taxon>Acetobacteraceae</taxon>
        <taxon>Komagataeibacter</taxon>
    </lineage>
</organism>
<name>A0A0D6Q6V7_KOMXY</name>
<evidence type="ECO:0000313" key="2">
    <source>
        <dbReference type="Proteomes" id="UP000032683"/>
    </source>
</evidence>
<dbReference type="PANTHER" id="PTHR19959">
    <property type="entry name" value="KINESIN LIGHT CHAIN"/>
    <property type="match status" value="1"/>
</dbReference>
<dbReference type="InterPro" id="IPR011990">
    <property type="entry name" value="TPR-like_helical_dom_sf"/>
</dbReference>
<gene>
    <name evidence="1" type="ORF">Gxy13693_018_082</name>
</gene>
<dbReference type="RefSeq" id="WP_187294159.1">
    <property type="nucleotide sequence ID" value="NZ_BANJ01000018.1"/>
</dbReference>
<dbReference type="Pfam" id="PF13374">
    <property type="entry name" value="TPR_10"/>
    <property type="match status" value="1"/>
</dbReference>
<dbReference type="PANTHER" id="PTHR19959:SF119">
    <property type="entry name" value="FUNGAL LIPASE-LIKE DOMAIN-CONTAINING PROTEIN"/>
    <property type="match status" value="1"/>
</dbReference>
<sequence length="1383" mass="152010">MSRRHRMPESRTRNTVLKILRNGATPTASPMSHDVRLTPDTDPALPPGRGHDIPFYGHRARLHALGQWMADTTQTVSVQIVTGGPGMGKTRLGMELAARAREQGWMAGFLSPACAHVFNDDPFTTVWHQPTLVIIDNAASLTTPIRAWLRELGQQPHAVHPFRIVLLERAGLDTLWVNDIFGPDDAQTATLPAMLSTAQWPDLAPLTDMDAQYAVFSAAYRATVGKAPPAETARMLRHRLDSLAREGSTLFLTALGTVAAREGLLVARTLDVPSLLSRVVNEEIRRIRAIWHDGHVPETVWPRALHLLGISLLCGGLPPDVLRQVAEHDIADEPPTSLSAVTVADACLHALRLVQPGHDGCMLAPLPDLVTGALGLHLLAPDGTTALDRLWACPQVRLPLVAGISRACHGLWDRTDYPQPIAWLDRLLHLCGQERDTLRLLACLLPRHGAVAGTSALDAVDRLATSLRDGGEESAALGRVLTALFHRHADLWHTGAARRAARDVLSVHNRLATRDPTTFRPALAASLHDIAAYENGLDNPAVALPMARQALAAYTALANDDPGTFRPGRAAGLFQVTRSQHALGQSAAAMRTVRRAIVILTILADDSPVTFQPGLAAALVLLSSCQASMQQHDDARETALDAVILYTTLAHGHPDAFRPALADSLHQLALRQLELSQHAAALKSIEEAFSLRTAITEQRHDAGMPETVDSLITLSRCQNAMDRGKEAYHALREAVRLCRALAEEGPEVFRPTLARTLVTFSTDMSPINPVLSAENMQAAQEAADLYTALAHNDAQRFTRPLAHSLMALSHHQKRHDRIEDAIRSATAAVRLYMDLARRDPDAVHAALSDAFSDLADLMAGTSHMHDLTVMLGQMLDLQRDIVARDPDNMRQRAQLGTILIWRAGLEMELDRHELSLAPWREGLRIRTELAALDPETFAGDVRKALETLSYVARRDGQPAAQCMVLYREVIDCLEPLAHRHPATFTPPLISTLETMAHQLVETGQPEAALQVIQHAISIHHGRLDQQIIDDSARHAALARSMDILAHIYRALGRYDDMRRIVEAMLAIHEQLVERGEPHSGWELARKHSMLAVCQMQLGQADSALASTDRAVTLLRALIENATPDLLPGMEAPEPALAANLTRAAALHETLGQHKAALQAAEDAMAVFHRIAGHDPDDVEPFALAQCLQALPRLRQLVTGRDDFLTCMHDAVALYRGLDAARPERFRPDLARFLVLLCTYQWQGQLADALQSAQDAASIYARLYDADPARYRAGYADSLYKVFLCHNGLEQLDPALAALKQTLSLYRTLATDHPQEFRPQLAQCLLDLAQYLMTYKEYDGALHTVHEATSLLTDLAQTDRATFQPILKKVRAMHTRIVRKRSSR</sequence>
<dbReference type="SUPFAM" id="SSF48452">
    <property type="entry name" value="TPR-like"/>
    <property type="match status" value="2"/>
</dbReference>
<reference evidence="1 2" key="1">
    <citation type="submission" date="2012-11" db="EMBL/GenBank/DDBJ databases">
        <title>Whole genome sequence of Gluconacetobacter xylinus NBRC 13693.</title>
        <authorList>
            <person name="Azuma Y."/>
            <person name="Higashiura N."/>
            <person name="Hirakawa H."/>
            <person name="Matsushita K."/>
        </authorList>
    </citation>
    <scope>NUCLEOTIDE SEQUENCE [LARGE SCALE GENOMIC DNA]</scope>
    <source>
        <strain evidence="1 2">NBRC 13693</strain>
    </source>
</reference>
<dbReference type="SMART" id="SM00028">
    <property type="entry name" value="TPR"/>
    <property type="match status" value="8"/>
</dbReference>
<dbReference type="InterPro" id="IPR016024">
    <property type="entry name" value="ARM-type_fold"/>
</dbReference>
<dbReference type="EMBL" id="BANJ01000018">
    <property type="protein sequence ID" value="GAN99257.1"/>
    <property type="molecule type" value="Genomic_DNA"/>
</dbReference>
<evidence type="ECO:0008006" key="3">
    <source>
        <dbReference type="Google" id="ProtNLM"/>
    </source>
</evidence>
<evidence type="ECO:0000313" key="1">
    <source>
        <dbReference type="EMBL" id="GAN99257.1"/>
    </source>
</evidence>
<dbReference type="InterPro" id="IPR019734">
    <property type="entry name" value="TPR_rpt"/>
</dbReference>
<dbReference type="InterPro" id="IPR027417">
    <property type="entry name" value="P-loop_NTPase"/>
</dbReference>
<dbReference type="CDD" id="cd01120">
    <property type="entry name" value="RecA-like_superfamily"/>
    <property type="match status" value="1"/>
</dbReference>
<protein>
    <recommendedName>
        <fullName evidence="3">Tetratricopeptide repeat protein</fullName>
    </recommendedName>
</protein>
<dbReference type="SUPFAM" id="SSF52540">
    <property type="entry name" value="P-loop containing nucleoside triphosphate hydrolases"/>
    <property type="match status" value="1"/>
</dbReference>
<dbReference type="Gene3D" id="1.25.40.10">
    <property type="entry name" value="Tetratricopeptide repeat domain"/>
    <property type="match status" value="3"/>
</dbReference>
<accession>A0A0D6Q6V7</accession>
<proteinExistence type="predicted"/>
<comment type="caution">
    <text evidence="1">The sequence shown here is derived from an EMBL/GenBank/DDBJ whole genome shotgun (WGS) entry which is preliminary data.</text>
</comment>